<accession>A0AAI9NYX5</accession>
<dbReference type="AlphaFoldDB" id="A0AAI9NYX5"/>
<organism evidence="1 2">
    <name type="scientific">Coprococcus eutactus</name>
    <dbReference type="NCBI Taxonomy" id="33043"/>
    <lineage>
        <taxon>Bacteria</taxon>
        <taxon>Bacillati</taxon>
        <taxon>Bacillota</taxon>
        <taxon>Clostridia</taxon>
        <taxon>Lachnospirales</taxon>
        <taxon>Lachnospiraceae</taxon>
        <taxon>Coprococcus</taxon>
    </lineage>
</organism>
<dbReference type="Proteomes" id="UP000660047">
    <property type="component" value="Unassembled WGS sequence"/>
</dbReference>
<name>A0AAI9NYX5_9FIRM</name>
<evidence type="ECO:0000313" key="2">
    <source>
        <dbReference type="Proteomes" id="UP000660047"/>
    </source>
</evidence>
<dbReference type="EMBL" id="BLYL01000010">
    <property type="protein sequence ID" value="GFO94711.1"/>
    <property type="molecule type" value="Genomic_DNA"/>
</dbReference>
<sequence length="47" mass="5579">MIQTKKKMNYVRPFEQVLQEESHPANQTAYIDIIRVPEKLAENKYEG</sequence>
<protein>
    <submittedName>
        <fullName evidence="1">Uncharacterized protein</fullName>
    </submittedName>
</protein>
<comment type="caution">
    <text evidence="1">The sequence shown here is derived from an EMBL/GenBank/DDBJ whole genome shotgun (WGS) entry which is preliminary data.</text>
</comment>
<dbReference type="RefSeq" id="WP_158547614.1">
    <property type="nucleotide sequence ID" value="NZ_CABJEB010000006.1"/>
</dbReference>
<reference evidence="1" key="1">
    <citation type="submission" date="2020-06" db="EMBL/GenBank/DDBJ databases">
        <title>Characterization of fructooligosaccharide metabolism and fructooligosaccharide-degrading enzymes in human commensal butyrate producers.</title>
        <authorList>
            <person name="Tanno H."/>
            <person name="Fujii T."/>
            <person name="Hirano K."/>
            <person name="Maeno S."/>
            <person name="Tonozuka T."/>
            <person name="Sakamoto M."/>
            <person name="Ohkuma M."/>
            <person name="Tochio T."/>
            <person name="Endo A."/>
        </authorList>
    </citation>
    <scope>NUCLEOTIDE SEQUENCE</scope>
    <source>
        <strain evidence="1">JCM 31265</strain>
    </source>
</reference>
<proteinExistence type="predicted"/>
<evidence type="ECO:0000313" key="1">
    <source>
        <dbReference type="EMBL" id="GFO94711.1"/>
    </source>
</evidence>
<gene>
    <name evidence="1" type="ORF">COEU31_17570</name>
</gene>